<reference evidence="3 4" key="1">
    <citation type="submission" date="2024-06" db="EMBL/GenBank/DDBJ databases">
        <authorList>
            <person name="Kaempfer P."/>
            <person name="Viver T."/>
        </authorList>
    </citation>
    <scope>NUCLEOTIDE SEQUENCE [LARGE SCALE GENOMIC DNA]</scope>
    <source>
        <strain evidence="3 4">ST-37</strain>
    </source>
</reference>
<dbReference type="Gene3D" id="3.40.50.2000">
    <property type="entry name" value="Glycogen Phosphorylase B"/>
    <property type="match status" value="2"/>
</dbReference>
<dbReference type="EC" id="2.4.-.-" evidence="3"/>
<gene>
    <name evidence="3" type="ORF">ABS765_16590</name>
</gene>
<sequence>MSKILFLTTAHNFNDDRIFFHQAKELLINDFEVKICSLTKEFKGEIESIEIESFNILNQSVQTKTQKFTEVCHSFQPDCIICSEPIAVIAAKKFRKTKKVSVVYDITEWYPAMSMLQDFNFLMKFVHGIKFFLIQLYAGFLSTHFIFGEETKKFPLAYFFPFKKKIILPYYPHEKFVSENIKQLNPDEITLCYTGAISEDKGIGNFFNAAEELHKRIPQLNIKILIVGSARKKEDEIYFSNILGKSSVKNIEIRKPTSFEEFTKAFADADICFDLRNFNFENHHSLPIKLFYYIGAGKPIIYSALKGIKKHMDVSGFGYLVDPKDSKKIADHIEVYCKNPQLYNLHASNATKEFKQNYNWEIIKNSFVNFIKNSLPKNNS</sequence>
<dbReference type="Pfam" id="PF13692">
    <property type="entry name" value="Glyco_trans_1_4"/>
    <property type="match status" value="1"/>
</dbReference>
<proteinExistence type="predicted"/>
<keyword evidence="4" id="KW-1185">Reference proteome</keyword>
<dbReference type="GO" id="GO:0016757">
    <property type="term" value="F:glycosyltransferase activity"/>
    <property type="evidence" value="ECO:0007669"/>
    <property type="project" value="UniProtKB-KW"/>
</dbReference>
<protein>
    <submittedName>
        <fullName evidence="3">Glycosyltransferase</fullName>
        <ecNumber evidence="3">2.4.-.-</ecNumber>
    </submittedName>
</protein>
<keyword evidence="2 3" id="KW-0808">Transferase</keyword>
<name>A0ABW8Y793_9FLAO</name>
<dbReference type="RefSeq" id="WP_408092558.1">
    <property type="nucleotide sequence ID" value="NZ_JBELPY010000015.1"/>
</dbReference>
<evidence type="ECO:0000313" key="3">
    <source>
        <dbReference type="EMBL" id="MFL9835637.1"/>
    </source>
</evidence>
<dbReference type="PANTHER" id="PTHR12526">
    <property type="entry name" value="GLYCOSYLTRANSFERASE"/>
    <property type="match status" value="1"/>
</dbReference>
<evidence type="ECO:0000256" key="1">
    <source>
        <dbReference type="ARBA" id="ARBA00022676"/>
    </source>
</evidence>
<dbReference type="EMBL" id="JBELPY010000015">
    <property type="protein sequence ID" value="MFL9835637.1"/>
    <property type="molecule type" value="Genomic_DNA"/>
</dbReference>
<dbReference type="Proteomes" id="UP001629058">
    <property type="component" value="Unassembled WGS sequence"/>
</dbReference>
<comment type="caution">
    <text evidence="3">The sequence shown here is derived from an EMBL/GenBank/DDBJ whole genome shotgun (WGS) entry which is preliminary data.</text>
</comment>
<accession>A0ABW8Y793</accession>
<keyword evidence="1 3" id="KW-0328">Glycosyltransferase</keyword>
<evidence type="ECO:0000256" key="2">
    <source>
        <dbReference type="ARBA" id="ARBA00022679"/>
    </source>
</evidence>
<organism evidence="3 4">
    <name type="scientific">Chryseobacterium terrae</name>
    <dbReference type="NCBI Taxonomy" id="3163299"/>
    <lineage>
        <taxon>Bacteria</taxon>
        <taxon>Pseudomonadati</taxon>
        <taxon>Bacteroidota</taxon>
        <taxon>Flavobacteriia</taxon>
        <taxon>Flavobacteriales</taxon>
        <taxon>Weeksellaceae</taxon>
        <taxon>Chryseobacterium group</taxon>
        <taxon>Chryseobacterium</taxon>
    </lineage>
</organism>
<dbReference type="SUPFAM" id="SSF53756">
    <property type="entry name" value="UDP-Glycosyltransferase/glycogen phosphorylase"/>
    <property type="match status" value="1"/>
</dbReference>
<evidence type="ECO:0000313" key="4">
    <source>
        <dbReference type="Proteomes" id="UP001629058"/>
    </source>
</evidence>
<dbReference type="PANTHER" id="PTHR12526:SF629">
    <property type="entry name" value="TEICHURONIC ACID BIOSYNTHESIS GLYCOSYLTRANSFERASE TUAH-RELATED"/>
    <property type="match status" value="1"/>
</dbReference>